<dbReference type="InterPro" id="IPR006776">
    <property type="entry name" value="SsgB"/>
</dbReference>
<keyword evidence="4" id="KW-0749">Sporulation</keyword>
<proteinExistence type="inferred from homology"/>
<reference evidence="7" key="2">
    <citation type="submission" date="2020-09" db="EMBL/GenBank/DDBJ databases">
        <authorList>
            <person name="Sun Q."/>
            <person name="Ohkuma M."/>
        </authorList>
    </citation>
    <scope>NUCLEOTIDE SEQUENCE</scope>
    <source>
        <strain evidence="7">JCM 3131</strain>
    </source>
</reference>
<evidence type="ECO:0000256" key="5">
    <source>
        <dbReference type="ARBA" id="ARBA00023210"/>
    </source>
</evidence>
<keyword evidence="8" id="KW-1185">Reference proteome</keyword>
<dbReference type="GO" id="GO:0030428">
    <property type="term" value="C:cell septum"/>
    <property type="evidence" value="ECO:0007669"/>
    <property type="project" value="UniProtKB-SubCell"/>
</dbReference>
<organism evidence="7 8">
    <name type="scientific">Streptomyces ruber</name>
    <dbReference type="NCBI Taxonomy" id="83378"/>
    <lineage>
        <taxon>Bacteria</taxon>
        <taxon>Bacillati</taxon>
        <taxon>Actinomycetota</taxon>
        <taxon>Actinomycetes</taxon>
        <taxon>Kitasatosporales</taxon>
        <taxon>Streptomycetaceae</taxon>
        <taxon>Streptomyces</taxon>
    </lineage>
</organism>
<evidence type="ECO:0000256" key="1">
    <source>
        <dbReference type="ARBA" id="ARBA00004431"/>
    </source>
</evidence>
<evidence type="ECO:0000313" key="7">
    <source>
        <dbReference type="EMBL" id="GGQ39039.1"/>
    </source>
</evidence>
<sequence length="119" mass="12734">MSVVEQYARAHIVTDSPEDRDIVPVLLRYDAEADPGAVLVTLPGPHGPEDWTVSRDVVERGLCAPAGAGAVRVWPCGRVTAVIEFHSAAGAQVLQFDSKAVHRFLRRTYAAAGVAVTTQ</sequence>
<evidence type="ECO:0000256" key="3">
    <source>
        <dbReference type="ARBA" id="ARBA00022618"/>
    </source>
</evidence>
<dbReference type="EMBL" id="BMQK01000001">
    <property type="protein sequence ID" value="GGQ39039.1"/>
    <property type="molecule type" value="Genomic_DNA"/>
</dbReference>
<evidence type="ECO:0000256" key="2">
    <source>
        <dbReference type="ARBA" id="ARBA00009323"/>
    </source>
</evidence>
<protein>
    <submittedName>
        <fullName evidence="7">Cell division protein</fullName>
    </submittedName>
</protein>
<keyword evidence="3 7" id="KW-0132">Cell division</keyword>
<evidence type="ECO:0000256" key="6">
    <source>
        <dbReference type="ARBA" id="ARBA00023306"/>
    </source>
</evidence>
<keyword evidence="6" id="KW-0131">Cell cycle</keyword>
<keyword evidence="5" id="KW-0717">Septation</keyword>
<gene>
    <name evidence="7" type="ORF">GCM10010145_03120</name>
</gene>
<evidence type="ECO:0000256" key="4">
    <source>
        <dbReference type="ARBA" id="ARBA00022969"/>
    </source>
</evidence>
<comment type="similarity">
    <text evidence="2">Belongs to the SsgA family.</text>
</comment>
<reference evidence="7" key="1">
    <citation type="journal article" date="2014" name="Int. J. Syst. Evol. Microbiol.">
        <title>Complete genome sequence of Corynebacterium casei LMG S-19264T (=DSM 44701T), isolated from a smear-ripened cheese.</title>
        <authorList>
            <consortium name="US DOE Joint Genome Institute (JGI-PGF)"/>
            <person name="Walter F."/>
            <person name="Albersmeier A."/>
            <person name="Kalinowski J."/>
            <person name="Ruckert C."/>
        </authorList>
    </citation>
    <scope>NUCLEOTIDE SEQUENCE</scope>
    <source>
        <strain evidence="7">JCM 3131</strain>
    </source>
</reference>
<dbReference type="RefSeq" id="WP_189214756.1">
    <property type="nucleotide sequence ID" value="NZ_BMQK01000001.1"/>
</dbReference>
<dbReference type="GO" id="GO:0030435">
    <property type="term" value="P:sporulation resulting in formation of a cellular spore"/>
    <property type="evidence" value="ECO:0007669"/>
    <property type="project" value="UniProtKB-KW"/>
</dbReference>
<evidence type="ECO:0000313" key="8">
    <source>
        <dbReference type="Proteomes" id="UP000620156"/>
    </source>
</evidence>
<dbReference type="AlphaFoldDB" id="A0A918B8Z6"/>
<accession>A0A918B8Z6</accession>
<dbReference type="GO" id="GO:0000917">
    <property type="term" value="P:division septum assembly"/>
    <property type="evidence" value="ECO:0007669"/>
    <property type="project" value="UniProtKB-KW"/>
</dbReference>
<name>A0A918B8Z6_9ACTN</name>
<dbReference type="Proteomes" id="UP000620156">
    <property type="component" value="Unassembled WGS sequence"/>
</dbReference>
<dbReference type="InterPro" id="IPR038658">
    <property type="entry name" value="SsgB_sf"/>
</dbReference>
<dbReference type="Gene3D" id="2.30.31.20">
    <property type="entry name" value="Sporulation-specific cell division protein SsgB"/>
    <property type="match status" value="1"/>
</dbReference>
<comment type="caution">
    <text evidence="7">The sequence shown here is derived from an EMBL/GenBank/DDBJ whole genome shotgun (WGS) entry which is preliminary data.</text>
</comment>
<comment type="subcellular location">
    <subcellularLocation>
        <location evidence="1">Cell septum</location>
    </subcellularLocation>
</comment>
<dbReference type="Pfam" id="PF04686">
    <property type="entry name" value="SsgA"/>
    <property type="match status" value="1"/>
</dbReference>